<comment type="caution">
    <text evidence="4">The sequence shown here is derived from an EMBL/GenBank/DDBJ whole genome shotgun (WGS) entry which is preliminary data.</text>
</comment>
<evidence type="ECO:0000313" key="5">
    <source>
        <dbReference type="Proteomes" id="UP000886885"/>
    </source>
</evidence>
<dbReference type="PANTHER" id="PTHR36766:SF61">
    <property type="entry name" value="NB-ARC DOMAIN DISEASE RESISTANCE PROTEIN"/>
    <property type="match status" value="1"/>
</dbReference>
<dbReference type="OrthoDB" id="2018467at2759"/>
<dbReference type="PANTHER" id="PTHR36766">
    <property type="entry name" value="PLANT BROAD-SPECTRUM MILDEW RESISTANCE PROTEIN RPW8"/>
    <property type="match status" value="1"/>
</dbReference>
<sequence>MEVAARNSIVPASHAMQVARRGGSQTVTSFGSRKFCTHCEQGGHLVDQCYYLIGFPIGHKWHGKNMKPRNKKTTINNIEMKRESTDESPTFTAEEYKQIMALLKNGNNQPFANATEPPVTTSQSSVPSTFIDPYVSSLTNVTEPPIVDPIQTLPEPRHSTRLHRPPPYLQDFQTYHAVVLGPDVSSASMSGTRYPLHRYVSYSGLSSPYRSFCAFKEGQMELYPNLVGIGKEIVEKCKQVPLAVINLGTQLYGKTDETEWKSVRDSEKWEEEGDVFHQTLPKFSNEFHHVRSIAFADSIVGPTCKTDFEKCLSEFKHLRSLELMDDSEFEAFPERIGALKHLRYIHFGSNAKIKRLPKSIFKLQNLQALVVGEGLEELPKDVRYMISLRFLDLTTQQKWLPEGGIGCLECLQTLYIDYCENLQNLCEDMQGLKSLRKLVIAGCDSLISLPRSIKCLTNLEELFIARCEKLDLMTIEEKKEGKIQPLSPSLRIVLFVAVPATIALPEQLFQGSAESLQTFIIRECPNIGEMPECISNLKKLQNLEIIDCPRLSKRCISGTGEDWPKIKHIPKIKVADDDSGSSGTPSDLTRAKEQDKACRGCHDNLQVYYCEGPVG</sequence>
<feature type="domain" description="Disease resistance R13L4/SHOC-2-like LRR" evidence="3">
    <location>
        <begin position="303"/>
        <end position="488"/>
    </location>
</feature>
<evidence type="ECO:0000313" key="4">
    <source>
        <dbReference type="EMBL" id="KAG6742203.1"/>
    </source>
</evidence>
<name>A0A8X7Y589_POPTO</name>
<evidence type="ECO:0000256" key="1">
    <source>
        <dbReference type="ARBA" id="ARBA00022737"/>
    </source>
</evidence>
<dbReference type="Proteomes" id="UP000886885">
    <property type="component" value="Chromosome 17D"/>
</dbReference>
<dbReference type="AlphaFoldDB" id="A0A8X7Y589"/>
<evidence type="ECO:0000256" key="2">
    <source>
        <dbReference type="ARBA" id="ARBA00022821"/>
    </source>
</evidence>
<dbReference type="EMBL" id="JAAWWB010000034">
    <property type="protein sequence ID" value="KAG6742203.1"/>
    <property type="molecule type" value="Genomic_DNA"/>
</dbReference>
<dbReference type="GO" id="GO:0006952">
    <property type="term" value="P:defense response"/>
    <property type="evidence" value="ECO:0007669"/>
    <property type="project" value="UniProtKB-KW"/>
</dbReference>
<protein>
    <recommendedName>
        <fullName evidence="3">Disease resistance R13L4/SHOC-2-like LRR domain-containing protein</fullName>
    </recommendedName>
</protein>
<accession>A0A8X7Y589</accession>
<evidence type="ECO:0000259" key="3">
    <source>
        <dbReference type="Pfam" id="PF23598"/>
    </source>
</evidence>
<keyword evidence="2" id="KW-0611">Plant defense</keyword>
<proteinExistence type="predicted"/>
<reference evidence="4" key="1">
    <citation type="journal article" date="2020" name="bioRxiv">
        <title>Hybrid origin of Populus tomentosa Carr. identified through genome sequencing and phylogenomic analysis.</title>
        <authorList>
            <person name="An X."/>
            <person name="Gao K."/>
            <person name="Chen Z."/>
            <person name="Li J."/>
            <person name="Yang X."/>
            <person name="Yang X."/>
            <person name="Zhou J."/>
            <person name="Guo T."/>
            <person name="Zhao T."/>
            <person name="Huang S."/>
            <person name="Miao D."/>
            <person name="Khan W.U."/>
            <person name="Rao P."/>
            <person name="Ye M."/>
            <person name="Lei B."/>
            <person name="Liao W."/>
            <person name="Wang J."/>
            <person name="Ji L."/>
            <person name="Li Y."/>
            <person name="Guo B."/>
            <person name="Mustafa N.S."/>
            <person name="Li S."/>
            <person name="Yun Q."/>
            <person name="Keller S.R."/>
            <person name="Mao J."/>
            <person name="Zhang R."/>
            <person name="Strauss S.H."/>
        </authorList>
    </citation>
    <scope>NUCLEOTIDE SEQUENCE</scope>
    <source>
        <strain evidence="4">GM15</strain>
        <tissue evidence="4">Leaf</tissue>
    </source>
</reference>
<keyword evidence="5" id="KW-1185">Reference proteome</keyword>
<dbReference type="InterPro" id="IPR055414">
    <property type="entry name" value="LRR_R13L4/SHOC2-like"/>
</dbReference>
<organism evidence="4 5">
    <name type="scientific">Populus tomentosa</name>
    <name type="common">Chinese white poplar</name>
    <dbReference type="NCBI Taxonomy" id="118781"/>
    <lineage>
        <taxon>Eukaryota</taxon>
        <taxon>Viridiplantae</taxon>
        <taxon>Streptophyta</taxon>
        <taxon>Embryophyta</taxon>
        <taxon>Tracheophyta</taxon>
        <taxon>Spermatophyta</taxon>
        <taxon>Magnoliopsida</taxon>
        <taxon>eudicotyledons</taxon>
        <taxon>Gunneridae</taxon>
        <taxon>Pentapetalae</taxon>
        <taxon>rosids</taxon>
        <taxon>fabids</taxon>
        <taxon>Malpighiales</taxon>
        <taxon>Salicaceae</taxon>
        <taxon>Saliceae</taxon>
        <taxon>Populus</taxon>
    </lineage>
</organism>
<dbReference type="Pfam" id="PF23598">
    <property type="entry name" value="LRR_14"/>
    <property type="match status" value="1"/>
</dbReference>
<gene>
    <name evidence="4" type="ORF">POTOM_055493</name>
</gene>
<keyword evidence="1" id="KW-0677">Repeat</keyword>